<keyword evidence="2" id="KW-0472">Membrane</keyword>
<evidence type="ECO:0000256" key="1">
    <source>
        <dbReference type="SAM" id="MobiDB-lite"/>
    </source>
</evidence>
<organism evidence="3 4">
    <name type="scientific">Marmota marmota marmota</name>
    <name type="common">Alpine marmot</name>
    <dbReference type="NCBI Taxonomy" id="9994"/>
    <lineage>
        <taxon>Eukaryota</taxon>
        <taxon>Metazoa</taxon>
        <taxon>Chordata</taxon>
        <taxon>Craniata</taxon>
        <taxon>Vertebrata</taxon>
        <taxon>Euteleostomi</taxon>
        <taxon>Mammalia</taxon>
        <taxon>Eutheria</taxon>
        <taxon>Euarchontoglires</taxon>
        <taxon>Glires</taxon>
        <taxon>Rodentia</taxon>
        <taxon>Sciuromorpha</taxon>
        <taxon>Sciuridae</taxon>
        <taxon>Xerinae</taxon>
        <taxon>Marmotini</taxon>
        <taxon>Marmota</taxon>
    </lineage>
</organism>
<dbReference type="OrthoDB" id="167295at2759"/>
<feature type="region of interest" description="Disordered" evidence="1">
    <location>
        <begin position="57"/>
        <end position="87"/>
    </location>
</feature>
<evidence type="ECO:0000256" key="2">
    <source>
        <dbReference type="SAM" id="Phobius"/>
    </source>
</evidence>
<keyword evidence="4" id="KW-1185">Reference proteome</keyword>
<dbReference type="KEGG" id="mmma:107142899"/>
<dbReference type="GeneTree" id="ENSGT01150000287200"/>
<gene>
    <name evidence="3" type="primary">LOC107142899</name>
</gene>
<reference evidence="3" key="2">
    <citation type="submission" date="2025-09" db="UniProtKB">
        <authorList>
            <consortium name="Ensembl"/>
        </authorList>
    </citation>
    <scope>IDENTIFICATION</scope>
</reference>
<name>A0A8C5YND4_MARMA</name>
<evidence type="ECO:0000313" key="4">
    <source>
        <dbReference type="Proteomes" id="UP000694407"/>
    </source>
</evidence>
<keyword evidence="2" id="KW-0812">Transmembrane</keyword>
<reference evidence="3" key="1">
    <citation type="submission" date="2025-08" db="UniProtKB">
        <authorList>
            <consortium name="Ensembl"/>
        </authorList>
    </citation>
    <scope>IDENTIFICATION</scope>
</reference>
<evidence type="ECO:0000313" key="3">
    <source>
        <dbReference type="Ensembl" id="ENSMMMP00000001459.1"/>
    </source>
</evidence>
<dbReference type="Pfam" id="PF10961">
    <property type="entry name" value="SelK_SelG"/>
    <property type="match status" value="1"/>
</dbReference>
<proteinExistence type="predicted"/>
<evidence type="ECO:0008006" key="5">
    <source>
        <dbReference type="Google" id="ProtNLM"/>
    </source>
</evidence>
<dbReference type="GeneID" id="107142899"/>
<keyword evidence="2" id="KW-1133">Transmembrane helix</keyword>
<dbReference type="Ensembl" id="ENSMMMT00000001634.1">
    <property type="protein sequence ID" value="ENSMMMP00000001459.1"/>
    <property type="gene ID" value="ENSMMMG00000001346.1"/>
</dbReference>
<sequence length="87" mass="9896">MVYSSNGQVPEQSSGTLSFITHFFWGTVEFVILFFKISSRRCENKRGYRNSFDSRFDNGRRSIGNPPRRMGQINHLRGPSPPPMGGV</sequence>
<accession>A0A8C5YND4</accession>
<dbReference type="InterPro" id="IPR024491">
    <property type="entry name" value="Se_SelK/SelG"/>
</dbReference>
<dbReference type="AlphaFoldDB" id="A0A8C5YND4"/>
<dbReference type="Proteomes" id="UP000694407">
    <property type="component" value="Unplaced"/>
</dbReference>
<feature type="transmembrane region" description="Helical" evidence="2">
    <location>
        <begin position="20"/>
        <end position="39"/>
    </location>
</feature>
<protein>
    <recommendedName>
        <fullName evidence="5">Selenoprotein K</fullName>
    </recommendedName>
</protein>
<dbReference type="RefSeq" id="XP_048658041.1">
    <property type="nucleotide sequence ID" value="XM_048802084.1"/>
</dbReference>